<reference evidence="3" key="1">
    <citation type="journal article" date="2017" name="bioRxiv">
        <title>Comparative analysis of the genomes of Stylophora pistillata and Acropora digitifera provides evidence for extensive differences between species of corals.</title>
        <authorList>
            <person name="Voolstra C.R."/>
            <person name="Li Y."/>
            <person name="Liew Y.J."/>
            <person name="Baumgarten S."/>
            <person name="Zoccola D."/>
            <person name="Flot J.-F."/>
            <person name="Tambutte S."/>
            <person name="Allemand D."/>
            <person name="Aranda M."/>
        </authorList>
    </citation>
    <scope>NUCLEOTIDE SEQUENCE [LARGE SCALE GENOMIC DNA]</scope>
</reference>
<proteinExistence type="predicted"/>
<accession>A0A2B4RE42</accession>
<gene>
    <name evidence="2" type="ORF">AWC38_SpisGene21323</name>
</gene>
<feature type="compositionally biased region" description="Polar residues" evidence="1">
    <location>
        <begin position="79"/>
        <end position="97"/>
    </location>
</feature>
<sequence length="97" mass="11043">MAVQQVQLVHRSLFPQGGIPTALDFDKKGFHEIRLSERGEIVSECSQQNNLRIHTINCGFTLRPRGNRILAVDQETERVNNSVHTSRNTPTQGNDYR</sequence>
<feature type="region of interest" description="Disordered" evidence="1">
    <location>
        <begin position="74"/>
        <end position="97"/>
    </location>
</feature>
<protein>
    <submittedName>
        <fullName evidence="2">Uncharacterized protein</fullName>
    </submittedName>
</protein>
<evidence type="ECO:0000313" key="2">
    <source>
        <dbReference type="EMBL" id="PFX14512.1"/>
    </source>
</evidence>
<keyword evidence="3" id="KW-1185">Reference proteome</keyword>
<name>A0A2B4RE42_STYPI</name>
<dbReference type="EMBL" id="LSMT01000770">
    <property type="protein sequence ID" value="PFX14512.1"/>
    <property type="molecule type" value="Genomic_DNA"/>
</dbReference>
<evidence type="ECO:0000256" key="1">
    <source>
        <dbReference type="SAM" id="MobiDB-lite"/>
    </source>
</evidence>
<evidence type="ECO:0000313" key="3">
    <source>
        <dbReference type="Proteomes" id="UP000225706"/>
    </source>
</evidence>
<dbReference type="Proteomes" id="UP000225706">
    <property type="component" value="Unassembled WGS sequence"/>
</dbReference>
<organism evidence="2 3">
    <name type="scientific">Stylophora pistillata</name>
    <name type="common">Smooth cauliflower coral</name>
    <dbReference type="NCBI Taxonomy" id="50429"/>
    <lineage>
        <taxon>Eukaryota</taxon>
        <taxon>Metazoa</taxon>
        <taxon>Cnidaria</taxon>
        <taxon>Anthozoa</taxon>
        <taxon>Hexacorallia</taxon>
        <taxon>Scleractinia</taxon>
        <taxon>Astrocoeniina</taxon>
        <taxon>Pocilloporidae</taxon>
        <taxon>Stylophora</taxon>
    </lineage>
</organism>
<comment type="caution">
    <text evidence="2">The sequence shown here is derived from an EMBL/GenBank/DDBJ whole genome shotgun (WGS) entry which is preliminary data.</text>
</comment>
<dbReference type="AlphaFoldDB" id="A0A2B4RE42"/>